<feature type="transmembrane region" description="Helical" evidence="1">
    <location>
        <begin position="277"/>
        <end position="298"/>
    </location>
</feature>
<reference evidence="2 3" key="1">
    <citation type="submission" date="2016-04" db="EMBL/GenBank/DDBJ databases">
        <title>Xanthomonas translucens phylogeny.</title>
        <authorList>
            <person name="Langlois P."/>
        </authorList>
    </citation>
    <scope>NUCLEOTIDE SEQUENCE [LARGE SCALE GENOMIC DNA]</scope>
    <source>
        <strain evidence="2 3">B99</strain>
    </source>
</reference>
<feature type="transmembrane region" description="Helical" evidence="1">
    <location>
        <begin position="407"/>
        <end position="429"/>
    </location>
</feature>
<organism evidence="2 3">
    <name type="scientific">Xanthomonas graminis pv. poae</name>
    <dbReference type="NCBI Taxonomy" id="227946"/>
    <lineage>
        <taxon>Bacteria</taxon>
        <taxon>Pseudomonadati</taxon>
        <taxon>Pseudomonadota</taxon>
        <taxon>Gammaproteobacteria</taxon>
        <taxon>Lysobacterales</taxon>
        <taxon>Lysobacteraceae</taxon>
        <taxon>Xanthomonas</taxon>
        <taxon>Xanthomonas translucens group</taxon>
        <taxon>Xanthomonas graminis</taxon>
    </lineage>
</organism>
<name>A0A199P7L8_9XANT</name>
<feature type="transmembrane region" description="Helical" evidence="1">
    <location>
        <begin position="98"/>
        <end position="117"/>
    </location>
</feature>
<feature type="transmembrane region" description="Helical" evidence="1">
    <location>
        <begin position="55"/>
        <end position="77"/>
    </location>
</feature>
<proteinExistence type="predicted"/>
<dbReference type="InterPro" id="IPR036259">
    <property type="entry name" value="MFS_trans_sf"/>
</dbReference>
<evidence type="ECO:0000313" key="2">
    <source>
        <dbReference type="EMBL" id="OAX57274.1"/>
    </source>
</evidence>
<dbReference type="AlphaFoldDB" id="A0A199P7L8"/>
<feature type="transmembrane region" description="Helical" evidence="1">
    <location>
        <begin position="310"/>
        <end position="330"/>
    </location>
</feature>
<feature type="transmembrane region" description="Helical" evidence="1">
    <location>
        <begin position="123"/>
        <end position="143"/>
    </location>
</feature>
<dbReference type="Gene3D" id="1.20.1250.20">
    <property type="entry name" value="MFS general substrate transporter like domains"/>
    <property type="match status" value="2"/>
</dbReference>
<keyword evidence="1" id="KW-0472">Membrane</keyword>
<evidence type="ECO:0008006" key="4">
    <source>
        <dbReference type="Google" id="ProtNLM"/>
    </source>
</evidence>
<feature type="transmembrane region" description="Helical" evidence="1">
    <location>
        <begin position="336"/>
        <end position="358"/>
    </location>
</feature>
<gene>
    <name evidence="2" type="ORF">A6R73_10545</name>
</gene>
<dbReference type="RefSeq" id="WP_064538324.1">
    <property type="nucleotide sequence ID" value="NZ_LWSU01000034.1"/>
</dbReference>
<comment type="caution">
    <text evidence="2">The sequence shown here is derived from an EMBL/GenBank/DDBJ whole genome shotgun (WGS) entry which is preliminary data.</text>
</comment>
<dbReference type="Pfam" id="PF13347">
    <property type="entry name" value="MFS_2"/>
    <property type="match status" value="1"/>
</dbReference>
<dbReference type="EMBL" id="LWSU01000034">
    <property type="protein sequence ID" value="OAX57274.1"/>
    <property type="molecule type" value="Genomic_DNA"/>
</dbReference>
<keyword evidence="1" id="KW-1133">Transmembrane helix</keyword>
<evidence type="ECO:0000313" key="3">
    <source>
        <dbReference type="Proteomes" id="UP000093858"/>
    </source>
</evidence>
<protein>
    <recommendedName>
        <fullName evidence="4">MFS transporter</fullName>
    </recommendedName>
</protein>
<accession>A0A199P7L8</accession>
<evidence type="ECO:0000256" key="1">
    <source>
        <dbReference type="SAM" id="Phobius"/>
    </source>
</evidence>
<sequence length="444" mass="46346">MHRILPASPASPALPTLPALQHATLAAYACAHFGKSLLWYASELLLIYSLTEHAGLAAAAAGLVLALGLLVSAAIGLGAGFSLRRRLCEVTRIGRLQWLGLSAAALALLLVFAAPLLPAPLRLGYVLVLSLLFRIAYAVCDVAQNTLLSMVHWPWRGHDGASALRLAGSGIAALLISAMVGAMLARGADGAAFALQASALLAALAVVCAWQLRRALLRDAAPRPRTTPDAPRRTEPAPCWRAIPWQPLLLIAAISLTLPAFTKLAPYVAAYGLLSPGWGSAVLIAYALGSVLVQPLAARLGRQHPPQRRLAWLGAALLLSAPLFALALPAMPRLSLLAAACIGAIGGSSGQLVWAWHAQLTARRAVAQHALCFAALVASAQVALAAGIAVIGLLLGAVDYRDGHCQLLRWAMAAGPLACGALCLLLALLSARRPLRRRRLAAME</sequence>
<feature type="transmembrane region" description="Helical" evidence="1">
    <location>
        <begin position="164"/>
        <end position="185"/>
    </location>
</feature>
<keyword evidence="1" id="KW-0812">Transmembrane</keyword>
<feature type="transmembrane region" description="Helical" evidence="1">
    <location>
        <begin position="248"/>
        <end position="271"/>
    </location>
</feature>
<feature type="transmembrane region" description="Helical" evidence="1">
    <location>
        <begin position="191"/>
        <end position="210"/>
    </location>
</feature>
<feature type="transmembrane region" description="Helical" evidence="1">
    <location>
        <begin position="370"/>
        <end position="395"/>
    </location>
</feature>
<dbReference type="Proteomes" id="UP000093858">
    <property type="component" value="Unassembled WGS sequence"/>
</dbReference>
<dbReference type="PROSITE" id="PS51257">
    <property type="entry name" value="PROKAR_LIPOPROTEIN"/>
    <property type="match status" value="1"/>
</dbReference>
<dbReference type="SUPFAM" id="SSF103473">
    <property type="entry name" value="MFS general substrate transporter"/>
    <property type="match status" value="1"/>
</dbReference>